<gene>
    <name evidence="13 15" type="primary">ispD</name>
    <name evidence="15" type="ORF">NCTC13832_00268</name>
    <name evidence="14" type="ORF">TP70_03020</name>
</gene>
<evidence type="ECO:0000256" key="1">
    <source>
        <dbReference type="ARBA" id="ARBA00001282"/>
    </source>
</evidence>
<evidence type="ECO:0000256" key="5">
    <source>
        <dbReference type="ARBA" id="ARBA00022679"/>
    </source>
</evidence>
<dbReference type="CDD" id="cd02516">
    <property type="entry name" value="CDP-ME_synthetase"/>
    <property type="match status" value="1"/>
</dbReference>
<evidence type="ECO:0000256" key="4">
    <source>
        <dbReference type="ARBA" id="ARBA00009789"/>
    </source>
</evidence>
<evidence type="ECO:0000256" key="8">
    <source>
        <dbReference type="ARBA" id="ARBA00023229"/>
    </source>
</evidence>
<dbReference type="InterPro" id="IPR050088">
    <property type="entry name" value="IspD/TarI_cytidylyltransf_bact"/>
</dbReference>
<evidence type="ECO:0000256" key="7">
    <source>
        <dbReference type="ARBA" id="ARBA00022944"/>
    </source>
</evidence>
<protein>
    <recommendedName>
        <fullName evidence="13">2-C-methyl-D-erythritol 4-phosphate cytidylyltransferase</fullName>
        <ecNumber evidence="13">2.7.7.60</ecNumber>
    </recommendedName>
    <alternativeName>
        <fullName evidence="13">4-diphosphocytidyl-2C-methyl-D-erythritol synthase</fullName>
    </alternativeName>
    <alternativeName>
        <fullName evidence="13">MEP cytidylyltransferase</fullName>
        <shortName evidence="13">MCT</shortName>
    </alternativeName>
</protein>
<keyword evidence="8 13" id="KW-0414">Isoprene biosynthesis</keyword>
<dbReference type="SUPFAM" id="SSF53448">
    <property type="entry name" value="Nucleotide-diphospho-sugar transferases"/>
    <property type="match status" value="1"/>
</dbReference>
<keyword evidence="9" id="KW-0961">Cell wall biogenesis/degradation</keyword>
<dbReference type="PANTHER" id="PTHR32125:SF4">
    <property type="entry name" value="2-C-METHYL-D-ERYTHRITOL 4-PHOSPHATE CYTIDYLYLTRANSFERASE, CHLOROPLASTIC"/>
    <property type="match status" value="1"/>
</dbReference>
<feature type="site" description="Transition state stabilizer" evidence="13">
    <location>
        <position position="23"/>
    </location>
</feature>
<evidence type="ECO:0000256" key="6">
    <source>
        <dbReference type="ARBA" id="ARBA00022695"/>
    </source>
</evidence>
<comment type="pathway">
    <text evidence="2 13">Isoprenoid biosynthesis; isopentenyl diphosphate biosynthesis via DXP pathway; isopentenyl diphosphate from 1-deoxy-D-xylulose 5-phosphate: step 2/6.</text>
</comment>
<dbReference type="UniPathway" id="UPA00056">
    <property type="reaction ID" value="UER00093"/>
</dbReference>
<evidence type="ECO:0000256" key="13">
    <source>
        <dbReference type="HAMAP-Rule" id="MF_00108"/>
    </source>
</evidence>
<dbReference type="Pfam" id="PF01128">
    <property type="entry name" value="IspD"/>
    <property type="match status" value="1"/>
</dbReference>
<dbReference type="EMBL" id="JXWY01000019">
    <property type="protein sequence ID" value="KIX91282.1"/>
    <property type="molecule type" value="Genomic_DNA"/>
</dbReference>
<dbReference type="InterPro" id="IPR034683">
    <property type="entry name" value="IspD/TarI"/>
</dbReference>
<reference evidence="14 16" key="1">
    <citation type="submission" date="2015-01" db="EMBL/GenBank/DDBJ databases">
        <authorList>
            <person name="Guo J."/>
        </authorList>
    </citation>
    <scope>NUCLEOTIDE SEQUENCE [LARGE SCALE GENOMIC DNA]</scope>
    <source>
        <strain evidence="14 16">DSM 22147</strain>
    </source>
</reference>
<comment type="similarity">
    <text evidence="12">Belongs to the IspD/TarI cytidylyltransferase family. TarI subfamily.</text>
</comment>
<dbReference type="NCBIfam" id="TIGR00453">
    <property type="entry name" value="ispD"/>
    <property type="match status" value="1"/>
</dbReference>
<comment type="pathway">
    <text evidence="3">Cell wall biogenesis; poly(ribitol phosphate) teichoic acid biosynthesis.</text>
</comment>
<evidence type="ECO:0000313" key="15">
    <source>
        <dbReference type="EMBL" id="SUM56614.1"/>
    </source>
</evidence>
<dbReference type="GO" id="GO:0050518">
    <property type="term" value="F:2-C-methyl-D-erythritol 4-phosphate cytidylyltransferase activity"/>
    <property type="evidence" value="ECO:0007669"/>
    <property type="project" value="UniProtKB-UniRule"/>
</dbReference>
<feature type="site" description="Transition state stabilizer" evidence="13">
    <location>
        <position position="16"/>
    </location>
</feature>
<sequence>MTGYHVIIPAAGKGTRMGRTYNKLFIEIEQQTIIEHTVRVFQQDPACEGIYLAVQPEDRERLMTLLARFDKVKKFVTGGRERQESIHKVIDDLDLAANEVVLVHDGARPFVTQSTIRTLADAINQHGAAVVGVKAKDTIKVVRDQFVTETLDRQYLWQVQTPQGATYEVLKGAYDKAQANDIVGTDDASLLEYAGHSVFMVEGNYDNIKVTTEEDLTNAQAIIEKRRETDHV</sequence>
<evidence type="ECO:0000313" key="17">
    <source>
        <dbReference type="Proteomes" id="UP000254100"/>
    </source>
</evidence>
<keyword evidence="7" id="KW-0777">Teichoic acid biosynthesis</keyword>
<evidence type="ECO:0000256" key="12">
    <source>
        <dbReference type="ARBA" id="ARBA00061485"/>
    </source>
</evidence>
<dbReference type="AlphaFoldDB" id="A0A0D6XRN6"/>
<comment type="similarity">
    <text evidence="4 13">Belongs to the IspD/TarI cytidylyltransferase family. IspD subfamily.</text>
</comment>
<evidence type="ECO:0000256" key="10">
    <source>
        <dbReference type="ARBA" id="ARBA00049484"/>
    </source>
</evidence>
<dbReference type="FunFam" id="3.90.550.10:FF:000003">
    <property type="entry name" value="2-C-methyl-D-erythritol 4-phosphate cytidylyltransferase"/>
    <property type="match status" value="1"/>
</dbReference>
<accession>A0A0D6XRN6</accession>
<dbReference type="InterPro" id="IPR001228">
    <property type="entry name" value="IspD"/>
</dbReference>
<dbReference type="GO" id="GO:0019350">
    <property type="term" value="P:teichoic acid biosynthetic process"/>
    <property type="evidence" value="ECO:0007669"/>
    <property type="project" value="UniProtKB-KW"/>
</dbReference>
<name>A0A0D6XRN6_9STAP</name>
<comment type="catalytic activity">
    <reaction evidence="10">
        <text>D-ribitol 5-phosphate + CTP + H(+) = CDP-L-ribitol + diphosphate</text>
        <dbReference type="Rhea" id="RHEA:12456"/>
        <dbReference type="ChEBI" id="CHEBI:15378"/>
        <dbReference type="ChEBI" id="CHEBI:33019"/>
        <dbReference type="ChEBI" id="CHEBI:37563"/>
        <dbReference type="ChEBI" id="CHEBI:57608"/>
        <dbReference type="ChEBI" id="CHEBI:57695"/>
        <dbReference type="EC" id="2.7.7.40"/>
    </reaction>
</comment>
<keyword evidence="5 13" id="KW-0808">Transferase</keyword>
<dbReference type="GO" id="GO:0071555">
    <property type="term" value="P:cell wall organization"/>
    <property type="evidence" value="ECO:0007669"/>
    <property type="project" value="UniProtKB-KW"/>
</dbReference>
<evidence type="ECO:0000313" key="14">
    <source>
        <dbReference type="EMBL" id="KIX91282.1"/>
    </source>
</evidence>
<dbReference type="GO" id="GO:0047349">
    <property type="term" value="F:D-ribitol-5-phosphate cytidylyltransferase activity"/>
    <property type="evidence" value="ECO:0007669"/>
    <property type="project" value="UniProtKB-EC"/>
</dbReference>
<dbReference type="GO" id="GO:0019288">
    <property type="term" value="P:isopentenyl diphosphate biosynthetic process, methylerythritol 4-phosphate pathway"/>
    <property type="evidence" value="ECO:0007669"/>
    <property type="project" value="UniProtKB-UniRule"/>
</dbReference>
<dbReference type="Gene3D" id="3.90.550.10">
    <property type="entry name" value="Spore Coat Polysaccharide Biosynthesis Protein SpsA, Chain A"/>
    <property type="match status" value="1"/>
</dbReference>
<dbReference type="InterPro" id="IPR018294">
    <property type="entry name" value="ISPD_synthase_CS"/>
</dbReference>
<dbReference type="PANTHER" id="PTHR32125">
    <property type="entry name" value="2-C-METHYL-D-ERYTHRITOL 4-PHOSPHATE CYTIDYLYLTRANSFERASE, CHLOROPLASTIC"/>
    <property type="match status" value="1"/>
</dbReference>
<comment type="function">
    <text evidence="11">Catalyzes the transfer of the cytidylyl group of CTP to D-ribitol 5-phosphate.</text>
</comment>
<comment type="catalytic activity">
    <reaction evidence="1 13">
        <text>2-C-methyl-D-erythritol 4-phosphate + CTP + H(+) = 4-CDP-2-C-methyl-D-erythritol + diphosphate</text>
        <dbReference type="Rhea" id="RHEA:13429"/>
        <dbReference type="ChEBI" id="CHEBI:15378"/>
        <dbReference type="ChEBI" id="CHEBI:33019"/>
        <dbReference type="ChEBI" id="CHEBI:37563"/>
        <dbReference type="ChEBI" id="CHEBI:57823"/>
        <dbReference type="ChEBI" id="CHEBI:58262"/>
        <dbReference type="EC" id="2.7.7.60"/>
    </reaction>
</comment>
<evidence type="ECO:0000256" key="3">
    <source>
        <dbReference type="ARBA" id="ARBA00004837"/>
    </source>
</evidence>
<evidence type="ECO:0000256" key="9">
    <source>
        <dbReference type="ARBA" id="ARBA00023316"/>
    </source>
</evidence>
<keyword evidence="16" id="KW-1185">Reference proteome</keyword>
<reference evidence="15 17" key="2">
    <citation type="submission" date="2018-06" db="EMBL/GenBank/DDBJ databases">
        <authorList>
            <consortium name="Pathogen Informatics"/>
            <person name="Doyle S."/>
        </authorList>
    </citation>
    <scope>NUCLEOTIDE SEQUENCE [LARGE SCALE GENOMIC DNA]</scope>
    <source>
        <strain evidence="15 17">NCTC13832</strain>
    </source>
</reference>
<dbReference type="InterPro" id="IPR029044">
    <property type="entry name" value="Nucleotide-diphossugar_trans"/>
</dbReference>
<evidence type="ECO:0000256" key="2">
    <source>
        <dbReference type="ARBA" id="ARBA00004787"/>
    </source>
</evidence>
<dbReference type="Proteomes" id="UP000254100">
    <property type="component" value="Unassembled WGS sequence"/>
</dbReference>
<dbReference type="RefSeq" id="WP_044359237.1">
    <property type="nucleotide sequence ID" value="NZ_JXWY01000019.1"/>
</dbReference>
<comment type="function">
    <text evidence="13">Catalyzes the formation of 4-diphosphocytidyl-2-C-methyl-D-erythritol from CTP and 2-C-methyl-D-erythritol 4-phosphate (MEP).</text>
</comment>
<dbReference type="EC" id="2.7.7.60" evidence="13"/>
<feature type="site" description="Positions MEP for the nucleophilic attack" evidence="13">
    <location>
        <position position="153"/>
    </location>
</feature>
<dbReference type="Proteomes" id="UP000032366">
    <property type="component" value="Unassembled WGS sequence"/>
</dbReference>
<feature type="site" description="Positions MEP for the nucleophilic attack" evidence="13">
    <location>
        <position position="209"/>
    </location>
</feature>
<dbReference type="PROSITE" id="PS01295">
    <property type="entry name" value="ISPD"/>
    <property type="match status" value="1"/>
</dbReference>
<proteinExistence type="inferred from homology"/>
<dbReference type="STRING" id="569857.TP70_03020"/>
<dbReference type="OrthoDB" id="9806837at2"/>
<dbReference type="EMBL" id="UHDT01000001">
    <property type="protein sequence ID" value="SUM56614.1"/>
    <property type="molecule type" value="Genomic_DNA"/>
</dbReference>
<evidence type="ECO:0000313" key="16">
    <source>
        <dbReference type="Proteomes" id="UP000032366"/>
    </source>
</evidence>
<evidence type="ECO:0000256" key="11">
    <source>
        <dbReference type="ARBA" id="ARBA00056549"/>
    </source>
</evidence>
<dbReference type="HAMAP" id="MF_00108">
    <property type="entry name" value="IspD"/>
    <property type="match status" value="1"/>
</dbReference>
<organism evidence="15 17">
    <name type="scientific">Staphylococcus microti</name>
    <dbReference type="NCBI Taxonomy" id="569857"/>
    <lineage>
        <taxon>Bacteria</taxon>
        <taxon>Bacillati</taxon>
        <taxon>Bacillota</taxon>
        <taxon>Bacilli</taxon>
        <taxon>Bacillales</taxon>
        <taxon>Staphylococcaceae</taxon>
        <taxon>Staphylococcus</taxon>
    </lineage>
</organism>
<keyword evidence="6 13" id="KW-0548">Nucleotidyltransferase</keyword>